<evidence type="ECO:0000313" key="6">
    <source>
        <dbReference type="EMBL" id="MFC3283521.1"/>
    </source>
</evidence>
<accession>A0ABV7LMY8</accession>
<gene>
    <name evidence="6" type="ORF">ACFOEV_07880</name>
</gene>
<dbReference type="PANTHER" id="PTHR40394">
    <property type="entry name" value="LIPOPROTEIN-RELATED"/>
    <property type="match status" value="1"/>
</dbReference>
<evidence type="ECO:0000256" key="4">
    <source>
        <dbReference type="PROSITE-ProRule" id="PRU00433"/>
    </source>
</evidence>
<evidence type="ECO:0000256" key="2">
    <source>
        <dbReference type="ARBA" id="ARBA00022723"/>
    </source>
</evidence>
<evidence type="ECO:0000259" key="5">
    <source>
        <dbReference type="PROSITE" id="PS51007"/>
    </source>
</evidence>
<dbReference type="Gene3D" id="1.10.760.10">
    <property type="entry name" value="Cytochrome c-like domain"/>
    <property type="match status" value="1"/>
</dbReference>
<protein>
    <submittedName>
        <fullName evidence="6">C-type cytochrome</fullName>
    </submittedName>
</protein>
<reference evidence="7" key="1">
    <citation type="journal article" date="2019" name="Int. J. Syst. Evol. Microbiol.">
        <title>The Global Catalogue of Microorganisms (GCM) 10K type strain sequencing project: providing services to taxonomists for standard genome sequencing and annotation.</title>
        <authorList>
            <consortium name="The Broad Institute Genomics Platform"/>
            <consortium name="The Broad Institute Genome Sequencing Center for Infectious Disease"/>
            <person name="Wu L."/>
            <person name="Ma J."/>
        </authorList>
    </citation>
    <scope>NUCLEOTIDE SEQUENCE [LARGE SCALE GENOMIC DNA]</scope>
    <source>
        <strain evidence="7">CECT 7698</strain>
    </source>
</reference>
<keyword evidence="7" id="KW-1185">Reference proteome</keyword>
<dbReference type="Proteomes" id="UP001595579">
    <property type="component" value="Unassembled WGS sequence"/>
</dbReference>
<dbReference type="InterPro" id="IPR009056">
    <property type="entry name" value="Cyt_c-like_dom"/>
</dbReference>
<dbReference type="PROSITE" id="PS51007">
    <property type="entry name" value="CYTC"/>
    <property type="match status" value="1"/>
</dbReference>
<dbReference type="PANTHER" id="PTHR40394:SF2">
    <property type="entry name" value="QUINOL:CYTOCHROME C OXIDOREDUCTASE MEMBRANE PROTEIN"/>
    <property type="match status" value="1"/>
</dbReference>
<keyword evidence="2 4" id="KW-0479">Metal-binding</keyword>
<keyword evidence="3 4" id="KW-0408">Iron</keyword>
<evidence type="ECO:0000256" key="3">
    <source>
        <dbReference type="ARBA" id="ARBA00023004"/>
    </source>
</evidence>
<dbReference type="Pfam" id="PF13442">
    <property type="entry name" value="Cytochrome_CBB3"/>
    <property type="match status" value="1"/>
</dbReference>
<dbReference type="InterPro" id="IPR036909">
    <property type="entry name" value="Cyt_c-like_dom_sf"/>
</dbReference>
<comment type="caution">
    <text evidence="6">The sequence shown here is derived from an EMBL/GenBank/DDBJ whole genome shotgun (WGS) entry which is preliminary data.</text>
</comment>
<dbReference type="PROSITE" id="PS51257">
    <property type="entry name" value="PROKAR_LIPOPROTEIN"/>
    <property type="match status" value="1"/>
</dbReference>
<feature type="domain" description="Cytochrome c" evidence="5">
    <location>
        <begin position="77"/>
        <end position="162"/>
    </location>
</feature>
<organism evidence="6 7">
    <name type="scientific">Litchfieldella rifensis</name>
    <dbReference type="NCBI Taxonomy" id="762643"/>
    <lineage>
        <taxon>Bacteria</taxon>
        <taxon>Pseudomonadati</taxon>
        <taxon>Pseudomonadota</taxon>
        <taxon>Gammaproteobacteria</taxon>
        <taxon>Oceanospirillales</taxon>
        <taxon>Halomonadaceae</taxon>
        <taxon>Litchfieldella</taxon>
    </lineage>
</organism>
<proteinExistence type="predicted"/>
<keyword evidence="1 4" id="KW-0349">Heme</keyword>
<evidence type="ECO:0000313" key="7">
    <source>
        <dbReference type="Proteomes" id="UP001595579"/>
    </source>
</evidence>
<evidence type="ECO:0000256" key="1">
    <source>
        <dbReference type="ARBA" id="ARBA00022617"/>
    </source>
</evidence>
<dbReference type="RefSeq" id="WP_386772593.1">
    <property type="nucleotide sequence ID" value="NZ_JBHRUG010000017.1"/>
</dbReference>
<dbReference type="SUPFAM" id="SSF46626">
    <property type="entry name" value="Cytochrome c"/>
    <property type="match status" value="1"/>
</dbReference>
<name>A0ABV7LMY8_9GAMM</name>
<dbReference type="EMBL" id="JBHRUG010000017">
    <property type="protein sequence ID" value="MFC3283521.1"/>
    <property type="molecule type" value="Genomic_DNA"/>
</dbReference>
<sequence length="194" mass="21704">MRRRYGDRLATLAALAGLLLVGCDQPAMERQPKYETFEVAPGWPSNRSAREPVPGTVARDENLDPLADTLPMALDAALLDRGQQRFDIFCSPCHDRTGHGNGMVVQRGFPPPPTLHSERLRRAPLRYFVDVITDGYGVMYSYRDRVPVKDRWAIAAYIQALQLSQHASVDDLTPAQRAELENAATEGTRQEDSR</sequence>